<keyword evidence="12" id="KW-1133">Transmembrane helix</keyword>
<evidence type="ECO:0000256" key="13">
    <source>
        <dbReference type="SAM" id="SignalP"/>
    </source>
</evidence>
<evidence type="ECO:0000256" key="12">
    <source>
        <dbReference type="SAM" id="Phobius"/>
    </source>
</evidence>
<keyword evidence="12" id="KW-0812">Transmembrane</keyword>
<accession>A0A427B536</accession>
<evidence type="ECO:0000256" key="8">
    <source>
        <dbReference type="ARBA" id="ARBA00023180"/>
    </source>
</evidence>
<keyword evidence="3" id="KW-1003">Cell membrane</keyword>
<reference evidence="15 16" key="1">
    <citation type="journal article" date="2014" name="Agronomy (Basel)">
        <title>A Draft Genome Sequence for Ensete ventricosum, the Drought-Tolerant Tree Against Hunger.</title>
        <authorList>
            <person name="Harrison J."/>
            <person name="Moore K.A."/>
            <person name="Paszkiewicz K."/>
            <person name="Jones T."/>
            <person name="Grant M."/>
            <person name="Ambacheew D."/>
            <person name="Muzemil S."/>
            <person name="Studholme D.J."/>
        </authorList>
    </citation>
    <scope>NUCLEOTIDE SEQUENCE [LARGE SCALE GENOMIC DNA]</scope>
</reference>
<evidence type="ECO:0000256" key="2">
    <source>
        <dbReference type="ARBA" id="ARBA00007843"/>
    </source>
</evidence>
<dbReference type="FunFam" id="2.30.180.10:FF:000015">
    <property type="entry name" value="Fasciclin-like arabinogalactan protein 3"/>
    <property type="match status" value="1"/>
</dbReference>
<feature type="chain" id="PRO_5019338958" description="FAS1 domain-containing protein" evidence="13">
    <location>
        <begin position="26"/>
        <end position="504"/>
    </location>
</feature>
<evidence type="ECO:0000313" key="15">
    <source>
        <dbReference type="EMBL" id="RRT83580.1"/>
    </source>
</evidence>
<gene>
    <name evidence="15" type="ORF">B296_00001631</name>
</gene>
<organism evidence="15 16">
    <name type="scientific">Ensete ventricosum</name>
    <name type="common">Abyssinian banana</name>
    <name type="synonym">Musa ensete</name>
    <dbReference type="NCBI Taxonomy" id="4639"/>
    <lineage>
        <taxon>Eukaryota</taxon>
        <taxon>Viridiplantae</taxon>
        <taxon>Streptophyta</taxon>
        <taxon>Embryophyta</taxon>
        <taxon>Tracheophyta</taxon>
        <taxon>Spermatophyta</taxon>
        <taxon>Magnoliopsida</taxon>
        <taxon>Liliopsida</taxon>
        <taxon>Zingiberales</taxon>
        <taxon>Musaceae</taxon>
        <taxon>Ensete</taxon>
    </lineage>
</organism>
<evidence type="ECO:0000256" key="3">
    <source>
        <dbReference type="ARBA" id="ARBA00022475"/>
    </source>
</evidence>
<sequence>MVMASTTSVFSLLLHFLLLVPTAIAFDITHLLAQFSDFSTFNDLLIRAQLSADFSTRKSITVLAVQNGALASESDQPDEVIKKIIALHVVLDYLDSEKLHQLSSHTAIFTTMLQASGRASGRSGFLNVTDLKNGQVAFGSAVPGSPLSSYFVRVILTHPYDISVVQISGLIVPPGIRDGSSNNSSAPTPSSMPPEARKVAPTRPPAAAPRNAPPPGASLSHAPKQAPEAAAPSNAPNLAPHVAVPPSNVMPIPIPRRRAPSQSPIPSAGPKVAPRRPPTLAPRTGPAPARWPSMVLAPGASPSNPSRSKAPYPARWPSIVLPPGASPSNPPRSKAPAPARWPSMVLPPGTSPSNPPRSKAPAPARWPSMVLPPGSSPSNPPRSKAPAPARWPPMVLPPGTSPSNPPRSAAPAVAPSNMAPAPSDGAPGGPMPSSPASDAPQVSPPAPVGGGTSPAESPSDAGGVVGPDAGSGDSPASHGVAVVPSVAVAMGAALLAVLSTIRRS</sequence>
<keyword evidence="4" id="KW-0336">GPI-anchor</keyword>
<proteinExistence type="inferred from homology"/>
<dbReference type="GO" id="GO:0005886">
    <property type="term" value="C:plasma membrane"/>
    <property type="evidence" value="ECO:0007669"/>
    <property type="project" value="UniProtKB-SubCell"/>
</dbReference>
<comment type="subcellular location">
    <subcellularLocation>
        <location evidence="1">Cell membrane</location>
        <topology evidence="1">Lipid-anchor</topology>
        <topology evidence="1">GPI-anchor</topology>
    </subcellularLocation>
</comment>
<keyword evidence="6" id="KW-0654">Proteoglycan</keyword>
<dbReference type="AlphaFoldDB" id="A0A427B536"/>
<evidence type="ECO:0000256" key="5">
    <source>
        <dbReference type="ARBA" id="ARBA00022729"/>
    </source>
</evidence>
<feature type="compositionally biased region" description="Low complexity" evidence="11">
    <location>
        <begin position="180"/>
        <end position="189"/>
    </location>
</feature>
<evidence type="ECO:0000256" key="1">
    <source>
        <dbReference type="ARBA" id="ARBA00004609"/>
    </source>
</evidence>
<keyword evidence="7 12" id="KW-0472">Membrane</keyword>
<dbReference type="SUPFAM" id="SSF82153">
    <property type="entry name" value="FAS1 domain"/>
    <property type="match status" value="1"/>
</dbReference>
<dbReference type="PRINTS" id="PR01217">
    <property type="entry name" value="PRICHEXTENSN"/>
</dbReference>
<evidence type="ECO:0000259" key="14">
    <source>
        <dbReference type="PROSITE" id="PS50213"/>
    </source>
</evidence>
<feature type="region of interest" description="Disordered" evidence="11">
    <location>
        <begin position="176"/>
        <end position="479"/>
    </location>
</feature>
<keyword evidence="8" id="KW-0325">Glycoprotein</keyword>
<dbReference type="InterPro" id="IPR033254">
    <property type="entry name" value="Plant_FLA"/>
</dbReference>
<feature type="compositionally biased region" description="Pro residues" evidence="11">
    <location>
        <begin position="389"/>
        <end position="405"/>
    </location>
</feature>
<feature type="signal peptide" evidence="13">
    <location>
        <begin position="1"/>
        <end position="25"/>
    </location>
</feature>
<keyword evidence="9" id="KW-0449">Lipoprotein</keyword>
<evidence type="ECO:0000313" key="16">
    <source>
        <dbReference type="Proteomes" id="UP000287651"/>
    </source>
</evidence>
<evidence type="ECO:0000256" key="9">
    <source>
        <dbReference type="ARBA" id="ARBA00023288"/>
    </source>
</evidence>
<dbReference type="PROSITE" id="PS50213">
    <property type="entry name" value="FAS1"/>
    <property type="match status" value="1"/>
</dbReference>
<name>A0A427B536_ENSVE</name>
<dbReference type="PANTHER" id="PTHR32382:SF88">
    <property type="entry name" value="OS02G0461500 PROTEIN"/>
    <property type="match status" value="1"/>
</dbReference>
<dbReference type="GO" id="GO:0098552">
    <property type="term" value="C:side of membrane"/>
    <property type="evidence" value="ECO:0007669"/>
    <property type="project" value="UniProtKB-KW"/>
</dbReference>
<dbReference type="Gene3D" id="2.30.180.10">
    <property type="entry name" value="FAS1 domain"/>
    <property type="match status" value="1"/>
</dbReference>
<feature type="compositionally biased region" description="Low complexity" evidence="11">
    <location>
        <begin position="406"/>
        <end position="425"/>
    </location>
</feature>
<dbReference type="EMBL" id="AMZH03000470">
    <property type="protein sequence ID" value="RRT83580.1"/>
    <property type="molecule type" value="Genomic_DNA"/>
</dbReference>
<feature type="domain" description="FAS1" evidence="14">
    <location>
        <begin position="25"/>
        <end position="156"/>
    </location>
</feature>
<evidence type="ECO:0000256" key="4">
    <source>
        <dbReference type="ARBA" id="ARBA00022622"/>
    </source>
</evidence>
<evidence type="ECO:0000256" key="6">
    <source>
        <dbReference type="ARBA" id="ARBA00022974"/>
    </source>
</evidence>
<dbReference type="PANTHER" id="PTHR32382">
    <property type="entry name" value="FASCICLIN-LIKE ARABINOGALACTAN PROTEIN"/>
    <property type="match status" value="1"/>
</dbReference>
<feature type="compositionally biased region" description="Pro residues" evidence="11">
    <location>
        <begin position="202"/>
        <end position="216"/>
    </location>
</feature>
<dbReference type="InterPro" id="IPR000782">
    <property type="entry name" value="FAS1_domain"/>
</dbReference>
<keyword evidence="5 13" id="KW-0732">Signal</keyword>
<protein>
    <recommendedName>
        <fullName evidence="14">FAS1 domain-containing protein</fullName>
    </recommendedName>
</protein>
<feature type="compositionally biased region" description="Low complexity" evidence="11">
    <location>
        <begin position="226"/>
        <end position="240"/>
    </location>
</feature>
<dbReference type="Pfam" id="PF02469">
    <property type="entry name" value="Fasciclin"/>
    <property type="match status" value="1"/>
</dbReference>
<feature type="compositionally biased region" description="Low complexity" evidence="11">
    <location>
        <begin position="281"/>
        <end position="290"/>
    </location>
</feature>
<dbReference type="InterPro" id="IPR036378">
    <property type="entry name" value="FAS1_dom_sf"/>
</dbReference>
<feature type="transmembrane region" description="Helical" evidence="12">
    <location>
        <begin position="481"/>
        <end position="501"/>
    </location>
</feature>
<evidence type="ECO:0000256" key="10">
    <source>
        <dbReference type="ARBA" id="ARBA00024686"/>
    </source>
</evidence>
<comment type="similarity">
    <text evidence="2">Belongs to the fasciclin-like AGP family.</text>
</comment>
<evidence type="ECO:0000256" key="7">
    <source>
        <dbReference type="ARBA" id="ARBA00023136"/>
    </source>
</evidence>
<dbReference type="Proteomes" id="UP000287651">
    <property type="component" value="Unassembled WGS sequence"/>
</dbReference>
<evidence type="ECO:0000256" key="11">
    <source>
        <dbReference type="SAM" id="MobiDB-lite"/>
    </source>
</evidence>
<comment type="function">
    <text evidence="10">May be a cell surface adhesion protein.</text>
</comment>
<comment type="caution">
    <text evidence="15">The sequence shown here is derived from an EMBL/GenBank/DDBJ whole genome shotgun (WGS) entry which is preliminary data.</text>
</comment>